<evidence type="ECO:0000256" key="5">
    <source>
        <dbReference type="ARBA" id="ARBA00050213"/>
    </source>
</evidence>
<dbReference type="EMBL" id="SMCR01000003">
    <property type="protein sequence ID" value="TCV98244.1"/>
    <property type="molecule type" value="Genomic_DNA"/>
</dbReference>
<evidence type="ECO:0000256" key="7">
    <source>
        <dbReference type="ARBA" id="ARBA00060749"/>
    </source>
</evidence>
<keyword evidence="11" id="KW-1185">Reference proteome</keyword>
<dbReference type="OrthoDB" id="9813694at2"/>
<dbReference type="CDD" id="cd00555">
    <property type="entry name" value="Maf"/>
    <property type="match status" value="1"/>
</dbReference>
<evidence type="ECO:0000256" key="4">
    <source>
        <dbReference type="ARBA" id="ARBA00023080"/>
    </source>
</evidence>
<evidence type="ECO:0000256" key="3">
    <source>
        <dbReference type="ARBA" id="ARBA00022801"/>
    </source>
</evidence>
<feature type="site" description="Important for substrate specificity" evidence="9">
    <location>
        <position position="154"/>
    </location>
</feature>
<dbReference type="InterPro" id="IPR029001">
    <property type="entry name" value="ITPase-like_fam"/>
</dbReference>
<dbReference type="RefSeq" id="WP_131864992.1">
    <property type="nucleotide sequence ID" value="NZ_SMCR01000003.1"/>
</dbReference>
<comment type="subcellular location">
    <subcellularLocation>
        <location evidence="1 9">Cytoplasm</location>
    </subcellularLocation>
</comment>
<feature type="site" description="Important for substrate specificity" evidence="9">
    <location>
        <position position="70"/>
    </location>
</feature>
<name>A0A4R3Z2X9_9GAMM</name>
<evidence type="ECO:0000256" key="1">
    <source>
        <dbReference type="ARBA" id="ARBA00004496"/>
    </source>
</evidence>
<evidence type="ECO:0000256" key="8">
    <source>
        <dbReference type="ARBA" id="ARBA00068163"/>
    </source>
</evidence>
<dbReference type="GO" id="GO:0009117">
    <property type="term" value="P:nucleotide metabolic process"/>
    <property type="evidence" value="ECO:0007669"/>
    <property type="project" value="UniProtKB-KW"/>
</dbReference>
<dbReference type="Pfam" id="PF02545">
    <property type="entry name" value="Maf"/>
    <property type="match status" value="1"/>
</dbReference>
<gene>
    <name evidence="10" type="ORF">EDC52_103336</name>
</gene>
<feature type="active site" description="Proton acceptor" evidence="9">
    <location>
        <position position="69"/>
    </location>
</feature>
<evidence type="ECO:0000313" key="10">
    <source>
        <dbReference type="EMBL" id="TCV98244.1"/>
    </source>
</evidence>
<dbReference type="GO" id="GO:0005737">
    <property type="term" value="C:cytoplasm"/>
    <property type="evidence" value="ECO:0007669"/>
    <property type="project" value="UniProtKB-SubCell"/>
</dbReference>
<evidence type="ECO:0000256" key="9">
    <source>
        <dbReference type="HAMAP-Rule" id="MF_00528"/>
    </source>
</evidence>
<dbReference type="Proteomes" id="UP000295719">
    <property type="component" value="Unassembled WGS sequence"/>
</dbReference>
<dbReference type="EC" id="3.6.1.-" evidence="9"/>
<dbReference type="Gene3D" id="3.90.950.10">
    <property type="match status" value="1"/>
</dbReference>
<comment type="function">
    <text evidence="6 9">Nucleoside triphosphate pyrophosphatase that hydrolyzes 7-methyl-GTP (m(7)GTP). May have a dual role in cell division arrest and in preventing the incorporation of modified nucleotides into cellular nucleic acids.</text>
</comment>
<accession>A0A4R3Z2X9</accession>
<sequence length="204" mass="22236">MCEILLASSSPFRRQLLAKLKLPFSTAAPDIDETPLEGESPGQMVLRLAHLKAAALVAGWPNHLIIGSDQCCVLDGKITGKPHTRENAVRQLEQASGNKVTFYTGLALLNSRTGTLQQCVEPFIVSFRVLTREEIEGYVDAEQPLTSAGSFKSEGLGITLFDALDGRDPNTLIGLPLIALTSMLRQEGINPLLRREQRDSTQPL</sequence>
<keyword evidence="4 9" id="KW-0546">Nucleotide metabolism</keyword>
<comment type="caution">
    <text evidence="10">The sequence shown here is derived from an EMBL/GenBank/DDBJ whole genome shotgun (WGS) entry which is preliminary data.</text>
</comment>
<protein>
    <recommendedName>
        <fullName evidence="8 9">7-methyl-GTP pyrophosphatase</fullName>
        <shortName evidence="9">m(7)GTP pyrophosphatase</shortName>
        <ecNumber evidence="9">3.6.1.-</ecNumber>
    </recommendedName>
</protein>
<dbReference type="SUPFAM" id="SSF52972">
    <property type="entry name" value="ITPase-like"/>
    <property type="match status" value="1"/>
</dbReference>
<reference evidence="10 11" key="1">
    <citation type="submission" date="2019-03" db="EMBL/GenBank/DDBJ databases">
        <title>Genomic Encyclopedia of Type Strains, Phase IV (KMG-IV): sequencing the most valuable type-strain genomes for metagenomic binning, comparative biology and taxonomic classification.</title>
        <authorList>
            <person name="Goeker M."/>
        </authorList>
    </citation>
    <scope>NUCLEOTIDE SEQUENCE [LARGE SCALE GENOMIC DNA]</scope>
    <source>
        <strain evidence="10 11">DSM 19580</strain>
    </source>
</reference>
<evidence type="ECO:0000313" key="11">
    <source>
        <dbReference type="Proteomes" id="UP000295719"/>
    </source>
</evidence>
<comment type="similarity">
    <text evidence="7 9">Belongs to the Maf family. YceF subfamily.</text>
</comment>
<proteinExistence type="inferred from homology"/>
<feature type="site" description="Important for substrate specificity" evidence="9">
    <location>
        <position position="12"/>
    </location>
</feature>
<organism evidence="10 11">
    <name type="scientific">Biostraticola tofi</name>
    <dbReference type="NCBI Taxonomy" id="466109"/>
    <lineage>
        <taxon>Bacteria</taxon>
        <taxon>Pseudomonadati</taxon>
        <taxon>Pseudomonadota</taxon>
        <taxon>Gammaproteobacteria</taxon>
        <taxon>Enterobacterales</taxon>
        <taxon>Bruguierivoracaceae</taxon>
        <taxon>Biostraticola</taxon>
    </lineage>
</organism>
<dbReference type="PANTHER" id="PTHR43213:SF10">
    <property type="entry name" value="7-METHYL-GTP PYROPHOSPHATASE"/>
    <property type="match status" value="1"/>
</dbReference>
<comment type="caution">
    <text evidence="9">Lacks conserved residue(s) required for the propagation of feature annotation.</text>
</comment>
<evidence type="ECO:0000256" key="6">
    <source>
        <dbReference type="ARBA" id="ARBA00053369"/>
    </source>
</evidence>
<dbReference type="PANTHER" id="PTHR43213">
    <property type="entry name" value="BIFUNCTIONAL DTTP/UTP PYROPHOSPHATASE/METHYLTRANSFERASE PROTEIN-RELATED"/>
    <property type="match status" value="1"/>
</dbReference>
<dbReference type="GO" id="GO:0047429">
    <property type="term" value="F:nucleoside triphosphate diphosphatase activity"/>
    <property type="evidence" value="ECO:0007669"/>
    <property type="project" value="InterPro"/>
</dbReference>
<dbReference type="InterPro" id="IPR003697">
    <property type="entry name" value="Maf-like"/>
</dbReference>
<dbReference type="NCBIfam" id="TIGR00172">
    <property type="entry name" value="maf"/>
    <property type="match status" value="1"/>
</dbReference>
<comment type="catalytic activity">
    <reaction evidence="5 9">
        <text>N(7)-methyl-GTP + H2O = N(7)-methyl-GMP + diphosphate + H(+)</text>
        <dbReference type="Rhea" id="RHEA:58744"/>
        <dbReference type="ChEBI" id="CHEBI:15377"/>
        <dbReference type="ChEBI" id="CHEBI:15378"/>
        <dbReference type="ChEBI" id="CHEBI:33019"/>
        <dbReference type="ChEBI" id="CHEBI:58285"/>
        <dbReference type="ChEBI" id="CHEBI:87133"/>
    </reaction>
</comment>
<dbReference type="FunFam" id="3.90.950.10:FF:000005">
    <property type="entry name" value="7-methyl-GTP pyrophosphatase"/>
    <property type="match status" value="1"/>
</dbReference>
<keyword evidence="2 9" id="KW-0963">Cytoplasm</keyword>
<dbReference type="PIRSF" id="PIRSF006305">
    <property type="entry name" value="Maf"/>
    <property type="match status" value="1"/>
</dbReference>
<dbReference type="HAMAP" id="MF_00528">
    <property type="entry name" value="Maf"/>
    <property type="match status" value="1"/>
</dbReference>
<dbReference type="AlphaFoldDB" id="A0A4R3Z2X9"/>
<evidence type="ECO:0000256" key="2">
    <source>
        <dbReference type="ARBA" id="ARBA00022490"/>
    </source>
</evidence>
<comment type="cofactor">
    <cofactor evidence="9">
        <name>a divalent metal cation</name>
        <dbReference type="ChEBI" id="CHEBI:60240"/>
    </cofactor>
</comment>
<keyword evidence="3 9" id="KW-0378">Hydrolase</keyword>